<feature type="domain" description="BEN" evidence="2">
    <location>
        <begin position="123"/>
        <end position="215"/>
    </location>
</feature>
<dbReference type="InParanoid" id="A0A6P8IRD9"/>
<dbReference type="Pfam" id="PF10523">
    <property type="entry name" value="BEN"/>
    <property type="match status" value="1"/>
</dbReference>
<dbReference type="Gene3D" id="1.10.10.2590">
    <property type="entry name" value="BEN domain"/>
    <property type="match status" value="1"/>
</dbReference>
<sequence>MGQTPFKRKAICLLEESSSDDDDDYGNDEGEVPFVGEDLASLNLEKIQRENQYLKEELFKLKQTMKAPKLKHKELPKVTSIADGSDTASNKTETANIGPAGVPSEYADSDIARKLNLVPLVPGTNVFLSPSKLATAGNGVSSPTILTYNLLRVFFKKETISISNYNGGGTAGHTALDRAITSAIIGYVKVKMPQTKTSSITAAMNSYCTRIRNQLKVYSICMYLLK</sequence>
<reference evidence="4" key="1">
    <citation type="submission" date="2025-08" db="UniProtKB">
        <authorList>
            <consortium name="RefSeq"/>
        </authorList>
    </citation>
    <scope>IDENTIFICATION</scope>
    <source>
        <tissue evidence="4">Tentacle</tissue>
    </source>
</reference>
<gene>
    <name evidence="4" type="primary">LOC116303529</name>
</gene>
<feature type="compositionally biased region" description="Polar residues" evidence="1">
    <location>
        <begin position="86"/>
        <end position="95"/>
    </location>
</feature>
<evidence type="ECO:0000313" key="3">
    <source>
        <dbReference type="Proteomes" id="UP000515163"/>
    </source>
</evidence>
<protein>
    <submittedName>
        <fullName evidence="4">Uncharacterized protein LOC116303529 isoform X1</fullName>
    </submittedName>
</protein>
<dbReference type="PROSITE" id="PS51457">
    <property type="entry name" value="BEN"/>
    <property type="match status" value="1"/>
</dbReference>
<proteinExistence type="predicted"/>
<dbReference type="OrthoDB" id="6515871at2759"/>
<dbReference type="AlphaFoldDB" id="A0A6P8IRD9"/>
<accession>A0A6P8IRD9</accession>
<dbReference type="Proteomes" id="UP000515163">
    <property type="component" value="Unplaced"/>
</dbReference>
<dbReference type="GeneID" id="116303529"/>
<dbReference type="RefSeq" id="XP_031568945.1">
    <property type="nucleotide sequence ID" value="XM_031713085.1"/>
</dbReference>
<name>A0A6P8IRD9_ACTTE</name>
<dbReference type="InterPro" id="IPR018379">
    <property type="entry name" value="BEN_domain"/>
</dbReference>
<organism evidence="3 4">
    <name type="scientific">Actinia tenebrosa</name>
    <name type="common">Australian red waratah sea anemone</name>
    <dbReference type="NCBI Taxonomy" id="6105"/>
    <lineage>
        <taxon>Eukaryota</taxon>
        <taxon>Metazoa</taxon>
        <taxon>Cnidaria</taxon>
        <taxon>Anthozoa</taxon>
        <taxon>Hexacorallia</taxon>
        <taxon>Actiniaria</taxon>
        <taxon>Actiniidae</taxon>
        <taxon>Actinia</taxon>
    </lineage>
</organism>
<evidence type="ECO:0000313" key="4">
    <source>
        <dbReference type="RefSeq" id="XP_031568945.1"/>
    </source>
</evidence>
<evidence type="ECO:0000259" key="2">
    <source>
        <dbReference type="PROSITE" id="PS51457"/>
    </source>
</evidence>
<dbReference type="KEGG" id="aten:116303529"/>
<evidence type="ECO:0000256" key="1">
    <source>
        <dbReference type="SAM" id="MobiDB-lite"/>
    </source>
</evidence>
<keyword evidence="3" id="KW-1185">Reference proteome</keyword>
<dbReference type="GO" id="GO:0003677">
    <property type="term" value="F:DNA binding"/>
    <property type="evidence" value="ECO:0007669"/>
    <property type="project" value="InterPro"/>
</dbReference>
<feature type="region of interest" description="Disordered" evidence="1">
    <location>
        <begin position="81"/>
        <end position="103"/>
    </location>
</feature>